<name>A0A3P3TVA7_9BACL</name>
<proteinExistence type="predicted"/>
<dbReference type="Proteomes" id="UP000267017">
    <property type="component" value="Unassembled WGS sequence"/>
</dbReference>
<evidence type="ECO:0000313" key="2">
    <source>
        <dbReference type="Proteomes" id="UP000267017"/>
    </source>
</evidence>
<sequence length="151" mass="17676">MDNLNIIPGQSIGDIKLGMTKTQAENAIKSHADLFAKIEYDSNDKIHFIEIGYGEADRYRCLYRDIDLFNTKVTELVEILDQVSPYDRNDSELGYTYNFPEMGLSLWRPVILTEEDLQQDWFKELSPDLQEDEMKHLYFEAVAVYKPGEYY</sequence>
<organism evidence="1 2">
    <name type="scientific">Paenibacillus oralis</name>
    <dbReference type="NCBI Taxonomy" id="2490856"/>
    <lineage>
        <taxon>Bacteria</taxon>
        <taxon>Bacillati</taxon>
        <taxon>Bacillota</taxon>
        <taxon>Bacilli</taxon>
        <taxon>Bacillales</taxon>
        <taxon>Paenibacillaceae</taxon>
        <taxon>Paenibacillus</taxon>
    </lineage>
</organism>
<gene>
    <name evidence="1" type="ORF">EHV15_01350</name>
</gene>
<keyword evidence="2" id="KW-1185">Reference proteome</keyword>
<dbReference type="RefSeq" id="WP_128629697.1">
    <property type="nucleotide sequence ID" value="NZ_RRCN01000001.1"/>
</dbReference>
<comment type="caution">
    <text evidence="1">The sequence shown here is derived from an EMBL/GenBank/DDBJ whole genome shotgun (WGS) entry which is preliminary data.</text>
</comment>
<protein>
    <submittedName>
        <fullName evidence="1">Uncharacterized protein</fullName>
    </submittedName>
</protein>
<accession>A0A3P3TVA7</accession>
<evidence type="ECO:0000313" key="1">
    <source>
        <dbReference type="EMBL" id="RRJ61770.1"/>
    </source>
</evidence>
<reference evidence="1 2" key="1">
    <citation type="submission" date="2018-11" db="EMBL/GenBank/DDBJ databases">
        <title>Genome sequencing of Paenibacillus sp. KCOM 3021 (= ChDC PVNT-B20).</title>
        <authorList>
            <person name="Kook J.-K."/>
            <person name="Park S.-N."/>
            <person name="Lim Y.K."/>
        </authorList>
    </citation>
    <scope>NUCLEOTIDE SEQUENCE [LARGE SCALE GENOMIC DNA]</scope>
    <source>
        <strain evidence="1 2">KCOM 3021</strain>
    </source>
</reference>
<dbReference type="EMBL" id="RRCN01000001">
    <property type="protein sequence ID" value="RRJ61770.1"/>
    <property type="molecule type" value="Genomic_DNA"/>
</dbReference>
<dbReference type="OrthoDB" id="2974658at2"/>
<dbReference type="AlphaFoldDB" id="A0A3P3TVA7"/>